<evidence type="ECO:0000256" key="1">
    <source>
        <dbReference type="SAM" id="MobiDB-lite"/>
    </source>
</evidence>
<organism evidence="3 4">
    <name type="scientific">Bombiscardovia apis</name>
    <dbReference type="NCBI Taxonomy" id="2932182"/>
    <lineage>
        <taxon>Bacteria</taxon>
        <taxon>Bacillati</taxon>
        <taxon>Actinomycetota</taxon>
        <taxon>Actinomycetes</taxon>
        <taxon>Bifidobacteriales</taxon>
        <taxon>Bifidobacteriaceae</taxon>
        <taxon>Bombiscardovia</taxon>
    </lineage>
</organism>
<feature type="region of interest" description="Disordered" evidence="1">
    <location>
        <begin position="162"/>
        <end position="187"/>
    </location>
</feature>
<evidence type="ECO:0000313" key="4">
    <source>
        <dbReference type="Proteomes" id="UP001321748"/>
    </source>
</evidence>
<protein>
    <recommendedName>
        <fullName evidence="2">HTH cro/C1-type domain-containing protein</fullName>
    </recommendedName>
</protein>
<dbReference type="SMART" id="SM00530">
    <property type="entry name" value="HTH_XRE"/>
    <property type="match status" value="1"/>
</dbReference>
<dbReference type="InterPro" id="IPR001387">
    <property type="entry name" value="Cro/C1-type_HTH"/>
</dbReference>
<accession>A0ABM8BDU7</accession>
<feature type="compositionally biased region" description="Basic and acidic residues" evidence="1">
    <location>
        <begin position="173"/>
        <end position="187"/>
    </location>
</feature>
<gene>
    <name evidence="3" type="ORF">KIMH_11930</name>
</gene>
<name>A0ABM8BDU7_9BIFI</name>
<keyword evidence="4" id="KW-1185">Reference proteome</keyword>
<dbReference type="SUPFAM" id="SSF47413">
    <property type="entry name" value="lambda repressor-like DNA-binding domains"/>
    <property type="match status" value="1"/>
</dbReference>
<dbReference type="EMBL" id="AP026800">
    <property type="protein sequence ID" value="BDR55082.1"/>
    <property type="molecule type" value="Genomic_DNA"/>
</dbReference>
<evidence type="ECO:0000259" key="2">
    <source>
        <dbReference type="PROSITE" id="PS50943"/>
    </source>
</evidence>
<proteinExistence type="predicted"/>
<dbReference type="InterPro" id="IPR010982">
    <property type="entry name" value="Lambda_DNA-bd_dom_sf"/>
</dbReference>
<dbReference type="CDD" id="cd00093">
    <property type="entry name" value="HTH_XRE"/>
    <property type="match status" value="1"/>
</dbReference>
<evidence type="ECO:0000313" key="3">
    <source>
        <dbReference type="EMBL" id="BDR55082.1"/>
    </source>
</evidence>
<dbReference type="Pfam" id="PF01381">
    <property type="entry name" value="HTH_3"/>
    <property type="match status" value="1"/>
</dbReference>
<sequence>MQTVDQNITNANISIVNIPTPEGLTMPNEQPREFDPRYDYEELSLDLYWQADELLNQLVGMRQERGLTQAELAKRMGVTQSYVSQIETGRKDLVELLGAYAVEVGARVTYVVEPAEESHAHEAEEFTARPIRARPENILAYDPDELDQQEREEYQIAKRVREELKSRKNSTKKPGERPDTQHKNLDE</sequence>
<dbReference type="Gene3D" id="1.10.260.40">
    <property type="entry name" value="lambda repressor-like DNA-binding domains"/>
    <property type="match status" value="1"/>
</dbReference>
<dbReference type="PROSITE" id="PS50943">
    <property type="entry name" value="HTH_CROC1"/>
    <property type="match status" value="1"/>
</dbReference>
<reference evidence="3 4" key="1">
    <citation type="journal article" date="2023" name="Microbiol. Spectr.">
        <title>Symbiosis of Carpenter Bees with Uncharacterized Lactic Acid Bacteria Showing NAD Auxotrophy.</title>
        <authorList>
            <person name="Kawasaki S."/>
            <person name="Ozawa K."/>
            <person name="Mori T."/>
            <person name="Yamamoto A."/>
            <person name="Ito M."/>
            <person name="Ohkuma M."/>
            <person name="Sakamoto M."/>
            <person name="Matsutani M."/>
        </authorList>
    </citation>
    <scope>NUCLEOTIDE SEQUENCE [LARGE SCALE GENOMIC DNA]</scope>
    <source>
        <strain evidence="3 4">KimH</strain>
    </source>
</reference>
<dbReference type="Proteomes" id="UP001321748">
    <property type="component" value="Chromosome"/>
</dbReference>
<feature type="domain" description="HTH cro/C1-type" evidence="2">
    <location>
        <begin position="58"/>
        <end position="111"/>
    </location>
</feature>